<gene>
    <name evidence="3" type="ORF">L2740_11055</name>
</gene>
<name>A0A9X2CGK0_9GAMM</name>
<keyword evidence="1" id="KW-1133">Transmembrane helix</keyword>
<protein>
    <submittedName>
        <fullName evidence="3">Uncharacterized protein</fullName>
    </submittedName>
</protein>
<sequence length="192" mass="20549">MTRSITAYKSLLMSALIAPLPAFAMASDTTNVLLLAITLAGFSLFNLALNALFYFTGKYHSRNFAKMHALIAIIPAVIALFVVLIYFDTAGAISMNIGVIIVSVALSLLPLQLTLSAQKAPTKHTALIIALAAVVLLLTAYYITPIAIFAIACGHVALTSQADIKVKFISLSILAAAYGYLGYWAYQIIQFS</sequence>
<organism evidence="3 4">
    <name type="scientific">Shewanella pneumatophori</name>
    <dbReference type="NCBI Taxonomy" id="314092"/>
    <lineage>
        <taxon>Bacteria</taxon>
        <taxon>Pseudomonadati</taxon>
        <taxon>Pseudomonadota</taxon>
        <taxon>Gammaproteobacteria</taxon>
        <taxon>Alteromonadales</taxon>
        <taxon>Shewanellaceae</taxon>
        <taxon>Shewanella</taxon>
    </lineage>
</organism>
<keyword evidence="4" id="KW-1185">Reference proteome</keyword>
<feature type="transmembrane region" description="Helical" evidence="1">
    <location>
        <begin position="67"/>
        <end position="87"/>
    </location>
</feature>
<reference evidence="3" key="1">
    <citation type="submission" date="2022-01" db="EMBL/GenBank/DDBJ databases">
        <title>Whole genome-based taxonomy of the Shewanellaceae.</title>
        <authorList>
            <person name="Martin-Rodriguez A.J."/>
        </authorList>
    </citation>
    <scope>NUCLEOTIDE SEQUENCE</scope>
    <source>
        <strain evidence="3">KCTC 23973</strain>
    </source>
</reference>
<evidence type="ECO:0000313" key="4">
    <source>
        <dbReference type="Proteomes" id="UP001139293"/>
    </source>
</evidence>
<dbReference type="RefSeq" id="WP_248950253.1">
    <property type="nucleotide sequence ID" value="NZ_JAKILB010000006.1"/>
</dbReference>
<feature type="transmembrane region" description="Helical" evidence="1">
    <location>
        <begin position="93"/>
        <end position="115"/>
    </location>
</feature>
<feature type="chain" id="PRO_5040883453" evidence="2">
    <location>
        <begin position="25"/>
        <end position="192"/>
    </location>
</feature>
<dbReference type="EMBL" id="JAKILB010000006">
    <property type="protein sequence ID" value="MCL1139081.1"/>
    <property type="molecule type" value="Genomic_DNA"/>
</dbReference>
<proteinExistence type="predicted"/>
<dbReference type="Proteomes" id="UP001139293">
    <property type="component" value="Unassembled WGS sequence"/>
</dbReference>
<comment type="caution">
    <text evidence="3">The sequence shown here is derived from an EMBL/GenBank/DDBJ whole genome shotgun (WGS) entry which is preliminary data.</text>
</comment>
<keyword evidence="1" id="KW-0812">Transmembrane</keyword>
<feature type="transmembrane region" description="Helical" evidence="1">
    <location>
        <begin position="127"/>
        <end position="158"/>
    </location>
</feature>
<keyword evidence="1" id="KW-0472">Membrane</keyword>
<feature type="transmembrane region" description="Helical" evidence="1">
    <location>
        <begin position="164"/>
        <end position="186"/>
    </location>
</feature>
<dbReference type="AlphaFoldDB" id="A0A9X2CGK0"/>
<keyword evidence="2" id="KW-0732">Signal</keyword>
<accession>A0A9X2CGK0</accession>
<feature type="transmembrane region" description="Helical" evidence="1">
    <location>
        <begin position="36"/>
        <end position="55"/>
    </location>
</feature>
<evidence type="ECO:0000256" key="1">
    <source>
        <dbReference type="SAM" id="Phobius"/>
    </source>
</evidence>
<feature type="signal peptide" evidence="2">
    <location>
        <begin position="1"/>
        <end position="24"/>
    </location>
</feature>
<evidence type="ECO:0000313" key="3">
    <source>
        <dbReference type="EMBL" id="MCL1139081.1"/>
    </source>
</evidence>
<evidence type="ECO:0000256" key="2">
    <source>
        <dbReference type="SAM" id="SignalP"/>
    </source>
</evidence>